<evidence type="ECO:0000313" key="3">
    <source>
        <dbReference type="Proteomes" id="UP000654345"/>
    </source>
</evidence>
<dbReference type="InterPro" id="IPR050921">
    <property type="entry name" value="T4SS_GSP_E_ATPase"/>
</dbReference>
<protein>
    <recommendedName>
        <fullName evidence="4">ATPase dynein-related AAA domain-containing protein</fullName>
    </recommendedName>
</protein>
<evidence type="ECO:0000256" key="1">
    <source>
        <dbReference type="ARBA" id="ARBA00006611"/>
    </source>
</evidence>
<dbReference type="EMBL" id="BNJG01000001">
    <property type="protein sequence ID" value="GHO52322.1"/>
    <property type="molecule type" value="Genomic_DNA"/>
</dbReference>
<comment type="similarity">
    <text evidence="1">Belongs to the GSP E family.</text>
</comment>
<dbReference type="SUPFAM" id="SSF52540">
    <property type="entry name" value="P-loop containing nucleoside triphosphate hydrolases"/>
    <property type="match status" value="1"/>
</dbReference>
<proteinExistence type="inferred from homology"/>
<reference evidence="2 3" key="1">
    <citation type="journal article" date="2021" name="Int. J. Syst. Evol. Microbiol.">
        <title>Reticulibacter mediterranei gen. nov., sp. nov., within the new family Reticulibacteraceae fam. nov., and Ktedonospora formicarum gen. nov., sp. nov., Ktedonobacter robiniae sp. nov., Dictyobacter formicarum sp. nov. and Dictyobacter arantiisoli sp. nov., belonging to the class Ktedonobacteria.</title>
        <authorList>
            <person name="Yabe S."/>
            <person name="Zheng Y."/>
            <person name="Wang C.M."/>
            <person name="Sakai Y."/>
            <person name="Abe K."/>
            <person name="Yokota A."/>
            <person name="Donadio S."/>
            <person name="Cavaletti L."/>
            <person name="Monciardini P."/>
        </authorList>
    </citation>
    <scope>NUCLEOTIDE SEQUENCE [LARGE SCALE GENOMIC DNA]</scope>
    <source>
        <strain evidence="2 3">SOSP1-30</strain>
    </source>
</reference>
<name>A0ABQ3UI09_9CHLR</name>
<sequence length="297" mass="33652">MCRLSPGAIENVHLEGKHSMFDPRDPYERYYWHYESRRPLSMAQIIALGSVDAKTAALIWLLLENGSSLTVAGPTDPQPGVGKTTTLNALLQFLPEGTSLAYMAGMYENFAFTNIPDIAPKTTYALCNEVSDHLPIYMWGRVARRYLTLPAKGYHIATSVHADTIDDVMRMYQRTLRVGPEDTRRLGLVVNIGLVGRLYPPRRRWFSTHFIQPNVNPDKPEAVEPLPLSLWNQVDDTFLYADQAILDDLANWIGISSQQFATEVTRRTEFLEEISQGSGLDQEEMFEAVAQFREQQP</sequence>
<accession>A0ABQ3UI09</accession>
<comment type="caution">
    <text evidence="2">The sequence shown here is derived from an EMBL/GenBank/DDBJ whole genome shotgun (WGS) entry which is preliminary data.</text>
</comment>
<gene>
    <name evidence="2" type="ORF">KSB_07970</name>
</gene>
<dbReference type="PANTHER" id="PTHR30486:SF6">
    <property type="entry name" value="TYPE IV PILUS RETRACTATION ATPASE PILT"/>
    <property type="match status" value="1"/>
</dbReference>
<evidence type="ECO:0000313" key="2">
    <source>
        <dbReference type="EMBL" id="GHO52322.1"/>
    </source>
</evidence>
<evidence type="ECO:0008006" key="4">
    <source>
        <dbReference type="Google" id="ProtNLM"/>
    </source>
</evidence>
<dbReference type="Proteomes" id="UP000654345">
    <property type="component" value="Unassembled WGS sequence"/>
</dbReference>
<keyword evidence="3" id="KW-1185">Reference proteome</keyword>
<organism evidence="2 3">
    <name type="scientific">Ktedonobacter robiniae</name>
    <dbReference type="NCBI Taxonomy" id="2778365"/>
    <lineage>
        <taxon>Bacteria</taxon>
        <taxon>Bacillati</taxon>
        <taxon>Chloroflexota</taxon>
        <taxon>Ktedonobacteria</taxon>
        <taxon>Ktedonobacterales</taxon>
        <taxon>Ktedonobacteraceae</taxon>
        <taxon>Ktedonobacter</taxon>
    </lineage>
</organism>
<dbReference type="PANTHER" id="PTHR30486">
    <property type="entry name" value="TWITCHING MOTILITY PROTEIN PILT"/>
    <property type="match status" value="1"/>
</dbReference>
<dbReference type="InterPro" id="IPR027417">
    <property type="entry name" value="P-loop_NTPase"/>
</dbReference>
<dbReference type="Gene3D" id="3.40.50.300">
    <property type="entry name" value="P-loop containing nucleotide triphosphate hydrolases"/>
    <property type="match status" value="2"/>
</dbReference>